<name>A0A251X2Z7_9RHOB</name>
<dbReference type="EMBL" id="MSPP01000001">
    <property type="protein sequence ID" value="OUD11057.1"/>
    <property type="molecule type" value="Genomic_DNA"/>
</dbReference>
<keyword evidence="1" id="KW-1133">Transmembrane helix</keyword>
<dbReference type="AlphaFoldDB" id="A0A251X2Z7"/>
<gene>
    <name evidence="2" type="ORF">BVC71_04950</name>
</gene>
<protein>
    <submittedName>
        <fullName evidence="2">Component of SufBCD complex</fullName>
    </submittedName>
</protein>
<feature type="transmembrane region" description="Helical" evidence="1">
    <location>
        <begin position="106"/>
        <end position="127"/>
    </location>
</feature>
<sequence length="174" mass="19589">MNLTQTIFEVIDLRSFSNLWYWIALAVMWSTASHYVLGVPFDLIQRAAREGGEAFDDLQSIVRVNVNRLLFIARGSGLWLTGFVTFVLTGLFILAAFYHIEFAQAVILMAFPMTLVGLLSIFTAYAIEAEGLDKTTLFGRLRRHRTYTQFIGMASIFVTAIFGMYQNLGGAYGF</sequence>
<feature type="transmembrane region" description="Helical" evidence="1">
    <location>
        <begin position="147"/>
        <end position="165"/>
    </location>
</feature>
<reference evidence="2 3" key="1">
    <citation type="submission" date="2016-12" db="EMBL/GenBank/DDBJ databases">
        <title>The draft genome sequence of HSLHS2.</title>
        <authorList>
            <person name="Hu D."/>
            <person name="Wang L."/>
            <person name="Shao Z."/>
        </authorList>
    </citation>
    <scope>NUCLEOTIDE SEQUENCE [LARGE SCALE GENOMIC DNA]</scope>
    <source>
        <strain evidence="2">MCCC 1A06712</strain>
    </source>
</reference>
<dbReference type="OrthoDB" id="7847071at2"/>
<evidence type="ECO:0000256" key="1">
    <source>
        <dbReference type="SAM" id="Phobius"/>
    </source>
</evidence>
<keyword evidence="1" id="KW-0472">Membrane</keyword>
<accession>A0A251X2Z7</accession>
<feature type="transmembrane region" description="Helical" evidence="1">
    <location>
        <begin position="20"/>
        <end position="39"/>
    </location>
</feature>
<proteinExistence type="predicted"/>
<comment type="caution">
    <text evidence="2">The sequence shown here is derived from an EMBL/GenBank/DDBJ whole genome shotgun (WGS) entry which is preliminary data.</text>
</comment>
<dbReference type="RefSeq" id="WP_086450691.1">
    <property type="nucleotide sequence ID" value="NZ_MSPP01000001.1"/>
</dbReference>
<dbReference type="Proteomes" id="UP000194664">
    <property type="component" value="Unassembled WGS sequence"/>
</dbReference>
<feature type="transmembrane region" description="Helical" evidence="1">
    <location>
        <begin position="78"/>
        <end position="100"/>
    </location>
</feature>
<organism evidence="2 3">
    <name type="scientific">Marivivens niveibacter</name>
    <dbReference type="NCBI Taxonomy" id="1930667"/>
    <lineage>
        <taxon>Bacteria</taxon>
        <taxon>Pseudomonadati</taxon>
        <taxon>Pseudomonadota</taxon>
        <taxon>Alphaproteobacteria</taxon>
        <taxon>Rhodobacterales</taxon>
        <taxon>Paracoccaceae</taxon>
        <taxon>Marivivens group</taxon>
        <taxon>Marivivens</taxon>
    </lineage>
</organism>
<keyword evidence="3" id="KW-1185">Reference proteome</keyword>
<evidence type="ECO:0000313" key="3">
    <source>
        <dbReference type="Proteomes" id="UP000194664"/>
    </source>
</evidence>
<keyword evidence="1" id="KW-0812">Transmembrane</keyword>
<evidence type="ECO:0000313" key="2">
    <source>
        <dbReference type="EMBL" id="OUD11057.1"/>
    </source>
</evidence>